<reference evidence="3 4" key="1">
    <citation type="submission" date="2014-07" db="EMBL/GenBank/DDBJ databases">
        <title>Methanogenic archaea and the global carbon cycle.</title>
        <authorList>
            <person name="Henriksen J.R."/>
            <person name="Luke J."/>
            <person name="Reinhart S."/>
            <person name="Benedict M.N."/>
            <person name="Youngblut N.D."/>
            <person name="Metcalf M.E."/>
            <person name="Whitaker R.J."/>
            <person name="Metcalf W.W."/>
        </authorList>
    </citation>
    <scope>NUCLEOTIDE SEQUENCE [LARGE SCALE GENOMIC DNA]</scope>
    <source>
        <strain evidence="3 4">MM1</strain>
    </source>
</reference>
<name>A0A0E3SRF1_METMT</name>
<keyword evidence="4" id="KW-1185">Reference proteome</keyword>
<keyword evidence="2" id="KW-0472">Membrane</keyword>
<feature type="compositionally biased region" description="Polar residues" evidence="1">
    <location>
        <begin position="94"/>
        <end position="113"/>
    </location>
</feature>
<keyword evidence="2" id="KW-0812">Transmembrane</keyword>
<dbReference type="KEGG" id="mmet:MCMEM_1423"/>
<accession>A0A0E3SRF1</accession>
<dbReference type="AlphaFoldDB" id="A0A0E3SRF1"/>
<protein>
    <submittedName>
        <fullName evidence="3">Uncharacterized protein</fullName>
    </submittedName>
</protein>
<dbReference type="HOGENOM" id="CLU_111884_0_0_2"/>
<keyword evidence="2" id="KW-1133">Transmembrane helix</keyword>
<gene>
    <name evidence="3" type="ORF">MCMEM_1423</name>
</gene>
<dbReference type="Proteomes" id="UP000033048">
    <property type="component" value="Chromosome"/>
</dbReference>
<evidence type="ECO:0000313" key="4">
    <source>
        <dbReference type="Proteomes" id="UP000033048"/>
    </source>
</evidence>
<evidence type="ECO:0000256" key="1">
    <source>
        <dbReference type="SAM" id="MobiDB-lite"/>
    </source>
</evidence>
<organism evidence="3 4">
    <name type="scientific">Methanococcoides methylutens MM1</name>
    <dbReference type="NCBI Taxonomy" id="1434104"/>
    <lineage>
        <taxon>Archaea</taxon>
        <taxon>Methanobacteriati</taxon>
        <taxon>Methanobacteriota</taxon>
        <taxon>Stenosarchaea group</taxon>
        <taxon>Methanomicrobia</taxon>
        <taxon>Methanosarcinales</taxon>
        <taxon>Methanosarcinaceae</taxon>
        <taxon>Methanococcoides</taxon>
    </lineage>
</organism>
<dbReference type="STRING" id="1434104.MCMEM_1423"/>
<evidence type="ECO:0000256" key="2">
    <source>
        <dbReference type="SAM" id="Phobius"/>
    </source>
</evidence>
<feature type="region of interest" description="Disordered" evidence="1">
    <location>
        <begin position="86"/>
        <end position="113"/>
    </location>
</feature>
<dbReference type="EMBL" id="CP009518">
    <property type="protein sequence ID" value="AKB85476.1"/>
    <property type="molecule type" value="Genomic_DNA"/>
</dbReference>
<feature type="transmembrane region" description="Helical" evidence="2">
    <location>
        <begin position="115"/>
        <end position="134"/>
    </location>
</feature>
<sequence length="144" mass="15594">MVGIVETIPEGFSFPEEDSDVSDASHFKVDRNAGKIAFSVSNEDEVTYKVIPSGTGEYTFKGYWVDMLFQTQELNEGKERWIPITDPNADPATLSASGGPTSISEVTEEASTSDAPGFGISIASLAIIGCMLVFRRYNGRGDKK</sequence>
<evidence type="ECO:0000313" key="3">
    <source>
        <dbReference type="EMBL" id="AKB85476.1"/>
    </source>
</evidence>
<proteinExistence type="predicted"/>